<keyword evidence="2" id="KW-0547">Nucleotide-binding</keyword>
<dbReference type="SMART" id="SM00487">
    <property type="entry name" value="DEXDc"/>
    <property type="match status" value="1"/>
</dbReference>
<gene>
    <name evidence="2" type="ORF">PVE99_26345</name>
</gene>
<protein>
    <submittedName>
        <fullName evidence="2">DEAD/DEAH box helicase family protein</fullName>
    </submittedName>
</protein>
<dbReference type="Gene3D" id="3.40.50.300">
    <property type="entry name" value="P-loop containing nucleotide triphosphate hydrolases"/>
    <property type="match status" value="2"/>
</dbReference>
<reference evidence="2 3" key="1">
    <citation type="submission" date="2023-02" db="EMBL/GenBank/DDBJ databases">
        <authorList>
            <person name="Olszewska D."/>
        </authorList>
    </citation>
    <scope>NUCLEOTIDE SEQUENCE [LARGE SCALE GENOMIC DNA]</scope>
    <source>
        <strain evidence="2 3">FDU301</strain>
    </source>
</reference>
<dbReference type="GO" id="GO:0004386">
    <property type="term" value="F:helicase activity"/>
    <property type="evidence" value="ECO:0007669"/>
    <property type="project" value="UniProtKB-KW"/>
</dbReference>
<evidence type="ECO:0000313" key="3">
    <source>
        <dbReference type="Proteomes" id="UP001213771"/>
    </source>
</evidence>
<dbReference type="RefSeq" id="WP_274589359.1">
    <property type="nucleotide sequence ID" value="NZ_CP187666.1"/>
</dbReference>
<proteinExistence type="predicted"/>
<dbReference type="Pfam" id="PF13307">
    <property type="entry name" value="Helicase_C_2"/>
    <property type="match status" value="1"/>
</dbReference>
<name>A0ABD4X0C0_PRIMG</name>
<feature type="domain" description="Helicase ATP-binding" evidence="1">
    <location>
        <begin position="47"/>
        <end position="313"/>
    </location>
</feature>
<dbReference type="PANTHER" id="PTHR47396:SF1">
    <property type="entry name" value="ATP-DEPENDENT HELICASE IRC3-RELATED"/>
    <property type="match status" value="1"/>
</dbReference>
<comment type="caution">
    <text evidence="2">The sequence shown here is derived from an EMBL/GenBank/DDBJ whole genome shotgun (WGS) entry which is preliminary data.</text>
</comment>
<accession>A0ABD4X0C0</accession>
<dbReference type="CDD" id="cd00046">
    <property type="entry name" value="SF2-N"/>
    <property type="match status" value="1"/>
</dbReference>
<dbReference type="InterPro" id="IPR027417">
    <property type="entry name" value="P-loop_NTPase"/>
</dbReference>
<keyword evidence="2" id="KW-0347">Helicase</keyword>
<organism evidence="2 3">
    <name type="scientific">Priestia megaterium</name>
    <name type="common">Bacillus megaterium</name>
    <dbReference type="NCBI Taxonomy" id="1404"/>
    <lineage>
        <taxon>Bacteria</taxon>
        <taxon>Bacillati</taxon>
        <taxon>Bacillota</taxon>
        <taxon>Bacilli</taxon>
        <taxon>Bacillales</taxon>
        <taxon>Bacillaceae</taxon>
        <taxon>Priestia</taxon>
    </lineage>
</organism>
<dbReference type="Proteomes" id="UP001213771">
    <property type="component" value="Unassembled WGS sequence"/>
</dbReference>
<sequence length="868" mass="99726">MERKPRFIIPKTKKTVEKDPESIFRELQIPNVKGLWSQQADILRDYYNKFKEQNNIAIELPTGTGKTLVGLLIAEYRRRCKGERVIYLCPTRQLAYQVYDKSQEYGINTSILVGPQAAYSEKDYGDYVTSNSIAITTYSALFNTNPKLNDAHTIIFDDAHSAENYISSLWTFALSRKDASEQFLNIINIFKEDISDYHYSRIVKDDYEYGKPIYDLIPYPKYLEKLDELVDYIDSNIDTFPNNAKYPWSVIRNNLESCQLFFSWGEINIRPLIPPTLTHRPFENAKQRIFMSATLGEGGELERITGVKKISKIPIPKGWDKYSNGRRLILFPNRKFSQEDSLNLTFKTIDKHGRALVLCPDNRTAGYFKKKFTEEFPKIPIIEAGDIEENLDAFVGQERAVLLLTSRYDGIDLSEDSCRLLVLYGMPEATNLQEGFLWNRLNANILLKELVKTRITQALGRCTRSSDDFANVLMVDPNLLKFCANKENLRGFHPEIQAEIDFGLQNSETFESTEEVIELMSDFISDKELFSEINSAITGIREDYEKEILESTNKLTESVRYEIEYVYGMWKKDLEWSLEKVKSVLDNASGGKELDGYRAWWYYLAGNTAYLAKNTIDIAPELSKEYYSSALKMTHGISWLAELSNHIAVAKDIAKIDPYLTLQGENIESVIADLGLIGGKFEKNVRDFIGNIKSDEAEKFETGIKILGEFLGFESEKPNGEGVPDGIWMLRDLTWGFEAKSEEDKKHSISISTCRQALGHRDWISEKKALSDKQDVNVTVLSHKEKIHVDALPHARNIFHLEVEELRRVAIHITQILRKIRSKVSKDGGNTLFAKEYICQVLEQENLTYRDIVELLKKKRVSEMEHGK</sequence>
<dbReference type="PANTHER" id="PTHR47396">
    <property type="entry name" value="TYPE I RESTRICTION ENZYME ECOKI R PROTEIN"/>
    <property type="match status" value="1"/>
</dbReference>
<dbReference type="InterPro" id="IPR014001">
    <property type="entry name" value="Helicase_ATP-bd"/>
</dbReference>
<evidence type="ECO:0000259" key="1">
    <source>
        <dbReference type="PROSITE" id="PS51192"/>
    </source>
</evidence>
<dbReference type="PROSITE" id="PS51192">
    <property type="entry name" value="HELICASE_ATP_BIND_1"/>
    <property type="match status" value="1"/>
</dbReference>
<dbReference type="InterPro" id="IPR006555">
    <property type="entry name" value="ATP-dep_Helicase_C"/>
</dbReference>
<dbReference type="Pfam" id="PF00270">
    <property type="entry name" value="DEAD"/>
    <property type="match status" value="1"/>
</dbReference>
<dbReference type="InterPro" id="IPR011545">
    <property type="entry name" value="DEAD/DEAH_box_helicase_dom"/>
</dbReference>
<dbReference type="SMART" id="SM00491">
    <property type="entry name" value="HELICc2"/>
    <property type="match status" value="1"/>
</dbReference>
<keyword evidence="2" id="KW-0067">ATP-binding</keyword>
<dbReference type="EMBL" id="JARAOX010000219">
    <property type="protein sequence ID" value="MDD9785891.1"/>
    <property type="molecule type" value="Genomic_DNA"/>
</dbReference>
<dbReference type="InterPro" id="IPR050742">
    <property type="entry name" value="Helicase_Restrict-Modif_Enz"/>
</dbReference>
<dbReference type="AlphaFoldDB" id="A0ABD4X0C0"/>
<evidence type="ECO:0000313" key="2">
    <source>
        <dbReference type="EMBL" id="MDD9785891.1"/>
    </source>
</evidence>
<dbReference type="SUPFAM" id="SSF52540">
    <property type="entry name" value="P-loop containing nucleoside triphosphate hydrolases"/>
    <property type="match status" value="1"/>
</dbReference>
<keyword evidence="2" id="KW-0378">Hydrolase</keyword>